<feature type="compositionally biased region" description="Polar residues" evidence="1">
    <location>
        <begin position="1"/>
        <end position="10"/>
    </location>
</feature>
<dbReference type="EMBL" id="JBBNAF010000009">
    <property type="protein sequence ID" value="KAK9114012.1"/>
    <property type="molecule type" value="Genomic_DNA"/>
</dbReference>
<gene>
    <name evidence="2" type="ORF">Syun_020809</name>
</gene>
<reference evidence="2 3" key="1">
    <citation type="submission" date="2024-01" db="EMBL/GenBank/DDBJ databases">
        <title>Genome assemblies of Stephania.</title>
        <authorList>
            <person name="Yang L."/>
        </authorList>
    </citation>
    <scope>NUCLEOTIDE SEQUENCE [LARGE SCALE GENOMIC DNA]</scope>
    <source>
        <strain evidence="2">YNDBR</strain>
        <tissue evidence="2">Leaf</tissue>
    </source>
</reference>
<name>A0AAP0IEW3_9MAGN</name>
<keyword evidence="3" id="KW-1185">Reference proteome</keyword>
<accession>A0AAP0IEW3</accession>
<dbReference type="AlphaFoldDB" id="A0AAP0IEW3"/>
<evidence type="ECO:0000313" key="2">
    <source>
        <dbReference type="EMBL" id="KAK9114012.1"/>
    </source>
</evidence>
<evidence type="ECO:0000256" key="1">
    <source>
        <dbReference type="SAM" id="MobiDB-lite"/>
    </source>
</evidence>
<organism evidence="2 3">
    <name type="scientific">Stephania yunnanensis</name>
    <dbReference type="NCBI Taxonomy" id="152371"/>
    <lineage>
        <taxon>Eukaryota</taxon>
        <taxon>Viridiplantae</taxon>
        <taxon>Streptophyta</taxon>
        <taxon>Embryophyta</taxon>
        <taxon>Tracheophyta</taxon>
        <taxon>Spermatophyta</taxon>
        <taxon>Magnoliopsida</taxon>
        <taxon>Ranunculales</taxon>
        <taxon>Menispermaceae</taxon>
        <taxon>Menispermoideae</taxon>
        <taxon>Cissampelideae</taxon>
        <taxon>Stephania</taxon>
    </lineage>
</organism>
<feature type="region of interest" description="Disordered" evidence="1">
    <location>
        <begin position="1"/>
        <end position="47"/>
    </location>
</feature>
<feature type="compositionally biased region" description="Polar residues" evidence="1">
    <location>
        <begin position="21"/>
        <end position="47"/>
    </location>
</feature>
<proteinExistence type="predicted"/>
<dbReference type="Proteomes" id="UP001420932">
    <property type="component" value="Unassembled WGS sequence"/>
</dbReference>
<protein>
    <submittedName>
        <fullName evidence="2">Uncharacterized protein</fullName>
    </submittedName>
</protein>
<sequence>MEKNQIQNPSPQRPPTLAQKPKSSTHQKAPNKINPDSETPKINQASKQIKNSSTILHGFIGGENNKLGLKQKKNLQKTRTFAKNLTWRSLTEKLVVAMK</sequence>
<comment type="caution">
    <text evidence="2">The sequence shown here is derived from an EMBL/GenBank/DDBJ whole genome shotgun (WGS) entry which is preliminary data.</text>
</comment>
<evidence type="ECO:0000313" key="3">
    <source>
        <dbReference type="Proteomes" id="UP001420932"/>
    </source>
</evidence>